<evidence type="ECO:0000313" key="2">
    <source>
        <dbReference type="EMBL" id="TWJ11907.1"/>
    </source>
</evidence>
<gene>
    <name evidence="2" type="ORF">LX16_2645</name>
</gene>
<keyword evidence="3" id="KW-1185">Reference proteome</keyword>
<dbReference type="EMBL" id="VLLL01000006">
    <property type="protein sequence ID" value="TWJ11907.1"/>
    <property type="molecule type" value="Genomic_DNA"/>
</dbReference>
<proteinExistence type="predicted"/>
<evidence type="ECO:0000256" key="1">
    <source>
        <dbReference type="SAM" id="MobiDB-lite"/>
    </source>
</evidence>
<dbReference type="RefSeq" id="WP_147138601.1">
    <property type="nucleotide sequence ID" value="NZ_BAABIJ010000002.1"/>
</dbReference>
<reference evidence="2 3" key="1">
    <citation type="journal article" date="2013" name="Stand. Genomic Sci.">
        <title>Genomic Encyclopedia of Type Strains, Phase I: The one thousand microbial genomes (KMG-I) project.</title>
        <authorList>
            <person name="Kyrpides N.C."/>
            <person name="Woyke T."/>
            <person name="Eisen J.A."/>
            <person name="Garrity G."/>
            <person name="Lilburn T.G."/>
            <person name="Beck B.J."/>
            <person name="Whitman W.B."/>
            <person name="Hugenholtz P."/>
            <person name="Klenk H.P."/>
        </authorList>
    </citation>
    <scope>NUCLEOTIDE SEQUENCE [LARGE SCALE GENOMIC DNA]</scope>
    <source>
        <strain evidence="2 3">DSM 45044</strain>
    </source>
</reference>
<name>A0A562V262_9ACTN</name>
<dbReference type="Proteomes" id="UP000321617">
    <property type="component" value="Unassembled WGS sequence"/>
</dbReference>
<evidence type="ECO:0000313" key="3">
    <source>
        <dbReference type="Proteomes" id="UP000321617"/>
    </source>
</evidence>
<dbReference type="AlphaFoldDB" id="A0A562V262"/>
<organism evidence="2 3">
    <name type="scientific">Stackebrandtia albiflava</name>
    <dbReference type="NCBI Taxonomy" id="406432"/>
    <lineage>
        <taxon>Bacteria</taxon>
        <taxon>Bacillati</taxon>
        <taxon>Actinomycetota</taxon>
        <taxon>Actinomycetes</taxon>
        <taxon>Glycomycetales</taxon>
        <taxon>Glycomycetaceae</taxon>
        <taxon>Stackebrandtia</taxon>
    </lineage>
</organism>
<feature type="region of interest" description="Disordered" evidence="1">
    <location>
        <begin position="46"/>
        <end position="76"/>
    </location>
</feature>
<accession>A0A562V262</accession>
<sequence length="76" mass="8479">MNSLCPHCGWPDAEVYQVVSRRLTRDSGLMSWTRCACGSLQMRQQPRGKETAVVTRGRPTADMATLRHGHPELPSV</sequence>
<protein>
    <submittedName>
        <fullName evidence="2">Uncharacterized protein</fullName>
    </submittedName>
</protein>
<comment type="caution">
    <text evidence="2">The sequence shown here is derived from an EMBL/GenBank/DDBJ whole genome shotgun (WGS) entry which is preliminary data.</text>
</comment>
<dbReference type="OrthoDB" id="3579625at2"/>